<evidence type="ECO:0000256" key="1">
    <source>
        <dbReference type="SAM" id="SignalP"/>
    </source>
</evidence>
<evidence type="ECO:0008006" key="4">
    <source>
        <dbReference type="Google" id="ProtNLM"/>
    </source>
</evidence>
<dbReference type="Proteomes" id="UP000076761">
    <property type="component" value="Unassembled WGS sequence"/>
</dbReference>
<accession>A0A165SKZ3</accession>
<organism evidence="2 3">
    <name type="scientific">Neolentinus lepideus HHB14362 ss-1</name>
    <dbReference type="NCBI Taxonomy" id="1314782"/>
    <lineage>
        <taxon>Eukaryota</taxon>
        <taxon>Fungi</taxon>
        <taxon>Dikarya</taxon>
        <taxon>Basidiomycota</taxon>
        <taxon>Agaricomycotina</taxon>
        <taxon>Agaricomycetes</taxon>
        <taxon>Gloeophyllales</taxon>
        <taxon>Gloeophyllaceae</taxon>
        <taxon>Neolentinus</taxon>
    </lineage>
</organism>
<proteinExistence type="predicted"/>
<keyword evidence="1" id="KW-0732">Signal</keyword>
<gene>
    <name evidence="2" type="ORF">NEOLEDRAFT_1133688</name>
</gene>
<feature type="chain" id="PRO_5007866502" description="Secreted protein" evidence="1">
    <location>
        <begin position="19"/>
        <end position="74"/>
    </location>
</feature>
<dbReference type="EMBL" id="KV425572">
    <property type="protein sequence ID" value="KZT25318.1"/>
    <property type="molecule type" value="Genomic_DNA"/>
</dbReference>
<protein>
    <recommendedName>
        <fullName evidence="4">Secreted protein</fullName>
    </recommendedName>
</protein>
<dbReference type="InParanoid" id="A0A165SKZ3"/>
<reference evidence="2 3" key="1">
    <citation type="journal article" date="2016" name="Mol. Biol. Evol.">
        <title>Comparative Genomics of Early-Diverging Mushroom-Forming Fungi Provides Insights into the Origins of Lignocellulose Decay Capabilities.</title>
        <authorList>
            <person name="Nagy L.G."/>
            <person name="Riley R."/>
            <person name="Tritt A."/>
            <person name="Adam C."/>
            <person name="Daum C."/>
            <person name="Floudas D."/>
            <person name="Sun H."/>
            <person name="Yadav J.S."/>
            <person name="Pangilinan J."/>
            <person name="Larsson K.H."/>
            <person name="Matsuura K."/>
            <person name="Barry K."/>
            <person name="Labutti K."/>
            <person name="Kuo R."/>
            <person name="Ohm R.A."/>
            <person name="Bhattacharya S.S."/>
            <person name="Shirouzu T."/>
            <person name="Yoshinaga Y."/>
            <person name="Martin F.M."/>
            <person name="Grigoriev I.V."/>
            <person name="Hibbett D.S."/>
        </authorList>
    </citation>
    <scope>NUCLEOTIDE SEQUENCE [LARGE SCALE GENOMIC DNA]</scope>
    <source>
        <strain evidence="2 3">HHB14362 ss-1</strain>
    </source>
</reference>
<keyword evidence="3" id="KW-1185">Reference proteome</keyword>
<sequence length="74" mass="8514">MFILHAWLSSSDLAFTRSTPTWLVLVYGCGPTGSFQRIDKRQREMTEQLCSLKLPSEGYRIKALHTALTRTKLR</sequence>
<evidence type="ECO:0000313" key="3">
    <source>
        <dbReference type="Proteomes" id="UP000076761"/>
    </source>
</evidence>
<feature type="signal peptide" evidence="1">
    <location>
        <begin position="1"/>
        <end position="18"/>
    </location>
</feature>
<dbReference type="AlphaFoldDB" id="A0A165SKZ3"/>
<evidence type="ECO:0000313" key="2">
    <source>
        <dbReference type="EMBL" id="KZT25318.1"/>
    </source>
</evidence>
<name>A0A165SKZ3_9AGAM</name>